<dbReference type="EMBL" id="JAMSHJ010000005">
    <property type="protein sequence ID" value="KAI5404075.1"/>
    <property type="molecule type" value="Genomic_DNA"/>
</dbReference>
<gene>
    <name evidence="1" type="ORF">KIW84_051279</name>
</gene>
<dbReference type="Proteomes" id="UP001058974">
    <property type="component" value="Chromosome 5"/>
</dbReference>
<protein>
    <submittedName>
        <fullName evidence="1">Uncharacterized protein</fullName>
    </submittedName>
</protein>
<dbReference type="Gramene" id="Psat0s1735g0120.1">
    <property type="protein sequence ID" value="Psat0s1735g0120.1.cds"/>
    <property type="gene ID" value="Psat0s1735g0120"/>
</dbReference>
<evidence type="ECO:0000313" key="1">
    <source>
        <dbReference type="EMBL" id="KAI5404075.1"/>
    </source>
</evidence>
<reference evidence="1 2" key="1">
    <citation type="journal article" date="2022" name="Nat. Genet.">
        <title>Improved pea reference genome and pan-genome highlight genomic features and evolutionary characteristics.</title>
        <authorList>
            <person name="Yang T."/>
            <person name="Liu R."/>
            <person name="Luo Y."/>
            <person name="Hu S."/>
            <person name="Wang D."/>
            <person name="Wang C."/>
            <person name="Pandey M.K."/>
            <person name="Ge S."/>
            <person name="Xu Q."/>
            <person name="Li N."/>
            <person name="Li G."/>
            <person name="Huang Y."/>
            <person name="Saxena R.K."/>
            <person name="Ji Y."/>
            <person name="Li M."/>
            <person name="Yan X."/>
            <person name="He Y."/>
            <person name="Liu Y."/>
            <person name="Wang X."/>
            <person name="Xiang C."/>
            <person name="Varshney R.K."/>
            <person name="Ding H."/>
            <person name="Gao S."/>
            <person name="Zong X."/>
        </authorList>
    </citation>
    <scope>NUCLEOTIDE SEQUENCE [LARGE SCALE GENOMIC DNA]</scope>
    <source>
        <strain evidence="1 2">cv. Zhongwan 6</strain>
    </source>
</reference>
<evidence type="ECO:0000313" key="2">
    <source>
        <dbReference type="Proteomes" id="UP001058974"/>
    </source>
</evidence>
<dbReference type="AlphaFoldDB" id="A0A9D5AFR7"/>
<dbReference type="Gramene" id="Psat05G0127900-T1">
    <property type="protein sequence ID" value="KAI5404075.1"/>
    <property type="gene ID" value="KIW84_051279"/>
</dbReference>
<name>A0A9D5AFR7_PEA</name>
<keyword evidence="2" id="KW-1185">Reference proteome</keyword>
<proteinExistence type="predicted"/>
<comment type="caution">
    <text evidence="1">The sequence shown here is derived from an EMBL/GenBank/DDBJ whole genome shotgun (WGS) entry which is preliminary data.</text>
</comment>
<accession>A0A9D5AFR7</accession>
<organism evidence="1 2">
    <name type="scientific">Pisum sativum</name>
    <name type="common">Garden pea</name>
    <name type="synonym">Lathyrus oleraceus</name>
    <dbReference type="NCBI Taxonomy" id="3888"/>
    <lineage>
        <taxon>Eukaryota</taxon>
        <taxon>Viridiplantae</taxon>
        <taxon>Streptophyta</taxon>
        <taxon>Embryophyta</taxon>
        <taxon>Tracheophyta</taxon>
        <taxon>Spermatophyta</taxon>
        <taxon>Magnoliopsida</taxon>
        <taxon>eudicotyledons</taxon>
        <taxon>Gunneridae</taxon>
        <taxon>Pentapetalae</taxon>
        <taxon>rosids</taxon>
        <taxon>fabids</taxon>
        <taxon>Fabales</taxon>
        <taxon>Fabaceae</taxon>
        <taxon>Papilionoideae</taxon>
        <taxon>50 kb inversion clade</taxon>
        <taxon>NPAAA clade</taxon>
        <taxon>Hologalegina</taxon>
        <taxon>IRL clade</taxon>
        <taxon>Fabeae</taxon>
        <taxon>Lathyrus</taxon>
    </lineage>
</organism>
<sequence length="237" mass="26937">MGLGLSLGISMSSQAIMSIKTWNLNPNCKSIVKKIWNYTIHGDPMFVLNHKLKDIKQELDTWNTQTFGTIHNRVIEATLKINNIQLSNDNNGPSDTLLEQEKAAKIEPDYSLQIEDVFWREKARAKWNCEGDKNTAYFHRLTKIKQATKKISMLNIENNHIIEDTIPCLISDQINDVLSMIPTPEEIVYAVFAMNKNGALGSDGNGESFFQSHWNTVKFDVIAATSQFFSQNWISPN</sequence>